<comment type="caution">
    <text evidence="2">The sequence shown here is derived from an EMBL/GenBank/DDBJ whole genome shotgun (WGS) entry which is preliminary data.</text>
</comment>
<sequence>MEVLVFTPRNSNKVYTFTSFQKGQPPKSAIPSPLRARGRKGGSGRWDQREGRPRRGCFDSGVDYSLSSKPSPLAGGT</sequence>
<proteinExistence type="predicted"/>
<organism evidence="2 3">
    <name type="scientific">Caerostris extrusa</name>
    <name type="common">Bark spider</name>
    <name type="synonym">Caerostris bankana</name>
    <dbReference type="NCBI Taxonomy" id="172846"/>
    <lineage>
        <taxon>Eukaryota</taxon>
        <taxon>Metazoa</taxon>
        <taxon>Ecdysozoa</taxon>
        <taxon>Arthropoda</taxon>
        <taxon>Chelicerata</taxon>
        <taxon>Arachnida</taxon>
        <taxon>Araneae</taxon>
        <taxon>Araneomorphae</taxon>
        <taxon>Entelegynae</taxon>
        <taxon>Araneoidea</taxon>
        <taxon>Araneidae</taxon>
        <taxon>Caerostris</taxon>
    </lineage>
</organism>
<keyword evidence="3" id="KW-1185">Reference proteome</keyword>
<reference evidence="2 3" key="1">
    <citation type="submission" date="2021-06" db="EMBL/GenBank/DDBJ databases">
        <title>Caerostris extrusa draft genome.</title>
        <authorList>
            <person name="Kono N."/>
            <person name="Arakawa K."/>
        </authorList>
    </citation>
    <scope>NUCLEOTIDE SEQUENCE [LARGE SCALE GENOMIC DNA]</scope>
</reference>
<protein>
    <submittedName>
        <fullName evidence="2">Uncharacterized protein</fullName>
    </submittedName>
</protein>
<evidence type="ECO:0000313" key="3">
    <source>
        <dbReference type="Proteomes" id="UP001054945"/>
    </source>
</evidence>
<gene>
    <name evidence="2" type="ORF">CEXT_618681</name>
</gene>
<evidence type="ECO:0000313" key="2">
    <source>
        <dbReference type="EMBL" id="GIY87209.1"/>
    </source>
</evidence>
<evidence type="ECO:0000256" key="1">
    <source>
        <dbReference type="SAM" id="MobiDB-lite"/>
    </source>
</evidence>
<feature type="region of interest" description="Disordered" evidence="1">
    <location>
        <begin position="19"/>
        <end position="77"/>
    </location>
</feature>
<dbReference type="AlphaFoldDB" id="A0AAV4WZP4"/>
<name>A0AAV4WZP4_CAEEX</name>
<accession>A0AAV4WZP4</accession>
<dbReference type="Proteomes" id="UP001054945">
    <property type="component" value="Unassembled WGS sequence"/>
</dbReference>
<dbReference type="EMBL" id="BPLR01016910">
    <property type="protein sequence ID" value="GIY87209.1"/>
    <property type="molecule type" value="Genomic_DNA"/>
</dbReference>
<feature type="compositionally biased region" description="Basic and acidic residues" evidence="1">
    <location>
        <begin position="46"/>
        <end position="57"/>
    </location>
</feature>